<evidence type="ECO:0000256" key="1">
    <source>
        <dbReference type="SAM" id="MobiDB-lite"/>
    </source>
</evidence>
<organism evidence="2 3">
    <name type="scientific">Colletotrichum lupini</name>
    <dbReference type="NCBI Taxonomy" id="145971"/>
    <lineage>
        <taxon>Eukaryota</taxon>
        <taxon>Fungi</taxon>
        <taxon>Dikarya</taxon>
        <taxon>Ascomycota</taxon>
        <taxon>Pezizomycotina</taxon>
        <taxon>Sordariomycetes</taxon>
        <taxon>Hypocreomycetidae</taxon>
        <taxon>Glomerellales</taxon>
        <taxon>Glomerellaceae</taxon>
        <taxon>Colletotrichum</taxon>
        <taxon>Colletotrichum acutatum species complex</taxon>
    </lineage>
</organism>
<dbReference type="Proteomes" id="UP000830671">
    <property type="component" value="Chromosome 2"/>
</dbReference>
<name>A0A9Q8SHF5_9PEZI</name>
<feature type="region of interest" description="Disordered" evidence="1">
    <location>
        <begin position="421"/>
        <end position="445"/>
    </location>
</feature>
<accession>A0A9Q8SHF5</accession>
<dbReference type="EMBL" id="CP019474">
    <property type="protein sequence ID" value="UQC77173.1"/>
    <property type="molecule type" value="Genomic_DNA"/>
</dbReference>
<dbReference type="RefSeq" id="XP_049138813.1">
    <property type="nucleotide sequence ID" value="XM_049281670.1"/>
</dbReference>
<keyword evidence="3" id="KW-1185">Reference proteome</keyword>
<reference evidence="2" key="1">
    <citation type="journal article" date="2021" name="Mol. Plant Microbe Interact.">
        <title>Complete Genome Sequence of the Plant-Pathogenic Fungus Colletotrichum lupini.</title>
        <authorList>
            <person name="Baroncelli R."/>
            <person name="Pensec F."/>
            <person name="Da Lio D."/>
            <person name="Boufleur T."/>
            <person name="Vicente I."/>
            <person name="Sarrocco S."/>
            <person name="Picot A."/>
            <person name="Baraldi E."/>
            <person name="Sukno S."/>
            <person name="Thon M."/>
            <person name="Le Floch G."/>
        </authorList>
    </citation>
    <scope>NUCLEOTIDE SEQUENCE</scope>
    <source>
        <strain evidence="2">IMI 504893</strain>
    </source>
</reference>
<protein>
    <submittedName>
        <fullName evidence="2">Uncharacterized protein</fullName>
    </submittedName>
</protein>
<dbReference type="AlphaFoldDB" id="A0A9Q8SHF5"/>
<dbReference type="KEGG" id="clup:CLUP02_02640"/>
<evidence type="ECO:0000313" key="3">
    <source>
        <dbReference type="Proteomes" id="UP000830671"/>
    </source>
</evidence>
<evidence type="ECO:0000313" key="2">
    <source>
        <dbReference type="EMBL" id="UQC77173.1"/>
    </source>
</evidence>
<proteinExistence type="predicted"/>
<gene>
    <name evidence="2" type="ORF">CLUP02_02640</name>
</gene>
<dbReference type="GeneID" id="73336680"/>
<sequence length="597" mass="67480">MSSMNFSTALSALRECIRVKRLEGNIFTSLEDMMYKKTQWLRREREGFSGPPDLLVMYEHHFPTVRRDYTKDREYLESVTSLTVFPICDLAKYSSRIHRGYIWRRSLAVQKAFRRGYWRFWYFSSYSILGLPCFRIIFSYVRRAKKSQLEPAGTGLGYHDKNMCLRPSHSLSVRAEGSVETTTWKEQSMTSMKLGVAIVRTWRPLLKTFVRRMVSQNDFSSKPRDATAFLSRYLMCYTASLTETLVFISPMPPALDGITYKSPREQRSNLPLNHAPGHESAIAASPRQVTGHRYSSHGWLTVDFEVCSRLVTYYTGCASYRTAKSVKPFALIPSKPSTRTGKPHIQSTISGLHISRNMSPCEALNVSRKAPKAWLIIEFSTIVSIPNKSKSSSVMSMLHISAFNHSQPLLRIFDTRRNVVTDPSVSAGGPTEPSEEPRDPPLRRPPIIVALPDLGQNPHGITHPTIKSASGWVFSFAGDEKCVGDRDRSLQFNNLEKMSQSASGLWVILPAMAILSPHAEGVGFLEGIQPNSLLERLVCEFIAIRQDDIVVIVTQVTIQMSIGNFIMLPTARLKKYSGDPLVSIQRTVSRKIRDLQQ</sequence>